<sequence length="65" mass="7039">MGIFDEVKKKATEFAEKNPDKVEKISDAVIEKVGDAADTATKHKYSDQIAKAEAKADDSIGIEKA</sequence>
<evidence type="ECO:0000313" key="1">
    <source>
        <dbReference type="EMBL" id="MFI7586662.1"/>
    </source>
</evidence>
<protein>
    <submittedName>
        <fullName evidence="1">Antitoxin</fullName>
    </submittedName>
</protein>
<organism evidence="1 2">
    <name type="scientific">Spongisporangium articulatum</name>
    <dbReference type="NCBI Taxonomy" id="3362603"/>
    <lineage>
        <taxon>Bacteria</taxon>
        <taxon>Bacillati</taxon>
        <taxon>Actinomycetota</taxon>
        <taxon>Actinomycetes</taxon>
        <taxon>Kineosporiales</taxon>
        <taxon>Kineosporiaceae</taxon>
        <taxon>Spongisporangium</taxon>
    </lineage>
</organism>
<proteinExistence type="predicted"/>
<name>A0ABW8AJY3_9ACTN</name>
<dbReference type="EMBL" id="JBITLV010000002">
    <property type="protein sequence ID" value="MFI7586662.1"/>
    <property type="molecule type" value="Genomic_DNA"/>
</dbReference>
<dbReference type="Pfam" id="PF14013">
    <property type="entry name" value="MT0933_antitox"/>
    <property type="match status" value="1"/>
</dbReference>
<comment type="caution">
    <text evidence="1">The sequence shown here is derived from an EMBL/GenBank/DDBJ whole genome shotgun (WGS) entry which is preliminary data.</text>
</comment>
<accession>A0ABW8AJY3</accession>
<dbReference type="RefSeq" id="WP_398276853.1">
    <property type="nucleotide sequence ID" value="NZ_JBITLV010000002.1"/>
</dbReference>
<reference evidence="1 2" key="1">
    <citation type="submission" date="2024-10" db="EMBL/GenBank/DDBJ databases">
        <title>The Natural Products Discovery Center: Release of the First 8490 Sequenced Strains for Exploring Actinobacteria Biosynthetic Diversity.</title>
        <authorList>
            <person name="Kalkreuter E."/>
            <person name="Kautsar S.A."/>
            <person name="Yang D."/>
            <person name="Bader C.D."/>
            <person name="Teijaro C.N."/>
            <person name="Fluegel L."/>
            <person name="Davis C.M."/>
            <person name="Simpson J.R."/>
            <person name="Lauterbach L."/>
            <person name="Steele A.D."/>
            <person name="Gui C."/>
            <person name="Meng S."/>
            <person name="Li G."/>
            <person name="Viehrig K."/>
            <person name="Ye F."/>
            <person name="Su P."/>
            <person name="Kiefer A.F."/>
            <person name="Nichols A."/>
            <person name="Cepeda A.J."/>
            <person name="Yan W."/>
            <person name="Fan B."/>
            <person name="Jiang Y."/>
            <person name="Adhikari A."/>
            <person name="Zheng C.-J."/>
            <person name="Schuster L."/>
            <person name="Cowan T.M."/>
            <person name="Smanski M.J."/>
            <person name="Chevrette M.G."/>
            <person name="De Carvalho L.P.S."/>
            <person name="Shen B."/>
        </authorList>
    </citation>
    <scope>NUCLEOTIDE SEQUENCE [LARGE SCALE GENOMIC DNA]</scope>
    <source>
        <strain evidence="1 2">NPDC049639</strain>
    </source>
</reference>
<dbReference type="Proteomes" id="UP001612915">
    <property type="component" value="Unassembled WGS sequence"/>
</dbReference>
<keyword evidence="2" id="KW-1185">Reference proteome</keyword>
<gene>
    <name evidence="1" type="ORF">ACIB24_06255</name>
</gene>
<evidence type="ECO:0000313" key="2">
    <source>
        <dbReference type="Proteomes" id="UP001612915"/>
    </source>
</evidence>
<dbReference type="InterPro" id="IPR028037">
    <property type="entry name" value="Antitoxin_Rv0909/MT0933"/>
</dbReference>